<evidence type="ECO:0000256" key="1">
    <source>
        <dbReference type="ARBA" id="ARBA00005755"/>
    </source>
</evidence>
<dbReference type="GO" id="GO:0000166">
    <property type="term" value="F:nucleotide binding"/>
    <property type="evidence" value="ECO:0007669"/>
    <property type="project" value="InterPro"/>
</dbReference>
<dbReference type="GO" id="GO:0003887">
    <property type="term" value="F:DNA-directed DNA polymerase activity"/>
    <property type="evidence" value="ECO:0007669"/>
    <property type="project" value="UniProtKB-KW"/>
</dbReference>
<dbReference type="PANTHER" id="PTHR33568:SF3">
    <property type="entry name" value="DNA-DIRECTED DNA POLYMERASE"/>
    <property type="match status" value="1"/>
</dbReference>
<evidence type="ECO:0000259" key="10">
    <source>
        <dbReference type="Pfam" id="PF03175"/>
    </source>
</evidence>
<evidence type="ECO:0000256" key="3">
    <source>
        <dbReference type="ARBA" id="ARBA00022679"/>
    </source>
</evidence>
<dbReference type="GO" id="GO:0006260">
    <property type="term" value="P:DNA replication"/>
    <property type="evidence" value="ECO:0007669"/>
    <property type="project" value="UniProtKB-KW"/>
</dbReference>
<gene>
    <name evidence="11" type="ORF">TOA249_LOCUS28600</name>
</gene>
<keyword evidence="6" id="KW-0239">DNA-directed DNA polymerase</keyword>
<evidence type="ECO:0000256" key="6">
    <source>
        <dbReference type="ARBA" id="ARBA00022932"/>
    </source>
</evidence>
<accession>A0A821TGP1</accession>
<evidence type="ECO:0000256" key="7">
    <source>
        <dbReference type="ARBA" id="ARBA00023125"/>
    </source>
</evidence>
<dbReference type="SUPFAM" id="SSF53098">
    <property type="entry name" value="Ribonuclease H-like"/>
    <property type="match status" value="1"/>
</dbReference>
<dbReference type="EC" id="2.7.7.7" evidence="2"/>
<keyword evidence="5" id="KW-0235">DNA replication</keyword>
<dbReference type="InterPro" id="IPR023211">
    <property type="entry name" value="DNA_pol_palm_dom_sf"/>
</dbReference>
<name>A0A821TGP1_9BILA</name>
<feature type="domain" description="DNA-directed DNA polymerase family B mitochondria/virus" evidence="10">
    <location>
        <begin position="647"/>
        <end position="837"/>
    </location>
</feature>
<comment type="catalytic activity">
    <reaction evidence="8">
        <text>DNA(n) + a 2'-deoxyribonucleoside 5'-triphosphate = DNA(n+1) + diphosphate</text>
        <dbReference type="Rhea" id="RHEA:22508"/>
        <dbReference type="Rhea" id="RHEA-COMP:17339"/>
        <dbReference type="Rhea" id="RHEA-COMP:17340"/>
        <dbReference type="ChEBI" id="CHEBI:33019"/>
        <dbReference type="ChEBI" id="CHEBI:61560"/>
        <dbReference type="ChEBI" id="CHEBI:173112"/>
        <dbReference type="EC" id="2.7.7.7"/>
    </reaction>
</comment>
<evidence type="ECO:0000313" key="11">
    <source>
        <dbReference type="EMBL" id="CAF4872519.1"/>
    </source>
</evidence>
<dbReference type="InterPro" id="IPR012337">
    <property type="entry name" value="RNaseH-like_sf"/>
</dbReference>
<dbReference type="InterPro" id="IPR004868">
    <property type="entry name" value="DNA-dir_DNA_pol_B_mt/vir"/>
</dbReference>
<dbReference type="Proteomes" id="UP000663838">
    <property type="component" value="Unassembled WGS sequence"/>
</dbReference>
<protein>
    <recommendedName>
        <fullName evidence="2">DNA-directed DNA polymerase</fullName>
        <ecNumber evidence="2">2.7.7.7</ecNumber>
    </recommendedName>
</protein>
<organism evidence="11 12">
    <name type="scientific">Rotaria socialis</name>
    <dbReference type="NCBI Taxonomy" id="392032"/>
    <lineage>
        <taxon>Eukaryota</taxon>
        <taxon>Metazoa</taxon>
        <taxon>Spiralia</taxon>
        <taxon>Gnathifera</taxon>
        <taxon>Rotifera</taxon>
        <taxon>Eurotatoria</taxon>
        <taxon>Bdelloidea</taxon>
        <taxon>Philodinida</taxon>
        <taxon>Philodinidae</taxon>
        <taxon>Rotaria</taxon>
    </lineage>
</organism>
<evidence type="ECO:0000256" key="8">
    <source>
        <dbReference type="ARBA" id="ARBA00049244"/>
    </source>
</evidence>
<dbReference type="InterPro" id="IPR043502">
    <property type="entry name" value="DNA/RNA_pol_sf"/>
</dbReference>
<dbReference type="GO" id="GO:0003677">
    <property type="term" value="F:DNA binding"/>
    <property type="evidence" value="ECO:0007669"/>
    <property type="project" value="UniProtKB-KW"/>
</dbReference>
<dbReference type="Gene3D" id="3.90.1600.10">
    <property type="entry name" value="Palm domain of DNA polymerase"/>
    <property type="match status" value="1"/>
</dbReference>
<comment type="similarity">
    <text evidence="1">Belongs to the DNA polymerase type-B family.</text>
</comment>
<reference evidence="11" key="1">
    <citation type="submission" date="2021-02" db="EMBL/GenBank/DDBJ databases">
        <authorList>
            <person name="Nowell W R."/>
        </authorList>
    </citation>
    <scope>NUCLEOTIDE SEQUENCE</scope>
</reference>
<evidence type="ECO:0000256" key="5">
    <source>
        <dbReference type="ARBA" id="ARBA00022705"/>
    </source>
</evidence>
<keyword evidence="4" id="KW-0548">Nucleotidyltransferase</keyword>
<dbReference type="Pfam" id="PF03175">
    <property type="entry name" value="DNA_pol_B_2"/>
    <property type="match status" value="2"/>
</dbReference>
<evidence type="ECO:0000256" key="4">
    <source>
        <dbReference type="ARBA" id="ARBA00022695"/>
    </source>
</evidence>
<dbReference type="EMBL" id="CAJOBS010004044">
    <property type="protein sequence ID" value="CAF4872519.1"/>
    <property type="molecule type" value="Genomic_DNA"/>
</dbReference>
<dbReference type="PANTHER" id="PTHR33568">
    <property type="entry name" value="DNA POLYMERASE"/>
    <property type="match status" value="1"/>
</dbReference>
<feature type="region of interest" description="Disordered" evidence="9">
    <location>
        <begin position="107"/>
        <end position="147"/>
    </location>
</feature>
<keyword evidence="3" id="KW-0808">Transferase</keyword>
<evidence type="ECO:0000256" key="2">
    <source>
        <dbReference type="ARBA" id="ARBA00012417"/>
    </source>
</evidence>
<evidence type="ECO:0000256" key="9">
    <source>
        <dbReference type="SAM" id="MobiDB-lite"/>
    </source>
</evidence>
<proteinExistence type="inferred from homology"/>
<dbReference type="SUPFAM" id="SSF56672">
    <property type="entry name" value="DNA/RNA polymerases"/>
    <property type="match status" value="1"/>
</dbReference>
<keyword evidence="7" id="KW-0238">DNA-binding</keyword>
<sequence length="1470" mass="170170">MASNEKIIPTDDHPDRLTMRKVLRQELNFSNEIAEIYELERGVVNLKSQIQDMNTNLAKLENKSMLRLESLVKRTINIEKAHGFFYEEIPNQVTQPITITPVLSSTPASPDSIGYRSVGSKPISMKRQCSSPTKSPKKQKKNDEDPVKIAYEDEETEKFARLFGGHHKEIVIFKNDIYKLIESYLNVNVSYRYIRRDFRVIFETEDFEISILDEIFRRINDRLQAIATELGIDNLCKISILLPGLDVVGTDFSDFNQEAIFNLLEELSSCITSNDIITVLELRVQVEFLCSPKGHSFELKSRFKDSFVTHILNDFKNTRLCGFISVAHGLLKYERKMKINKGYSTKDVLARARRIAKKACLDLERPLSLNDMLIVADTNQLRIVVLGAKNNELFIMLNSSSTNIDQSELPLIILFMEGESYYPVKSVKSMLQMESCDLCIFCITLVKCLFQHLQHCLKICPMCREPSCTKTFIENDKKICFKCQRDFKDQKCYKNHIENKVCSKVYKCEKCNEIVYKHWSIQHECKLIICHTCFVKYEPATRHFCYVPKVRPKKSAKDMLSIFIYWDTETFLNEENECVVYLIVSQAVCNKCTSTMDSCEICGVRENIFKAELDENGRVNKFAVTTNFINYLISLHKRLPTYLLYALSHNGNSFDTVMVMNNIILTNLELFAKNGPLKRGNKLVSMSILKRIFFKDTLCYTPNIPLRAYPDCFELNLNSNQKELMNKTFFPYTFLNESTLNFIGPIPGDTFFNKDAMSNEEQTRFLKWKSSFDNKDYDIQQEAIAYCVNDVSLLRMGYERFRGIFLEKFDVCVLHNCNTLASLSFKLYRQLHMPDKTICVVDDVRESKYSQEAMEWLSYVEYKLNKNLDSTAPKIRIHTVRSFGREAKVAIGSKRYKIDGLLPNGRALFNLPQDSTREDSLLFEFSGCIWRKHEACNAPNIVIGGLTGDERSRIQFEKESEIQKKYNLIVMYSCEWRKLQKSDEDVRTFLKQWRQKYSKRRLDVRASFNGGMVDSNHLFIDCSKMEEGTEIYYNDITSLYSHIMRESDFPVGQWENLLGDQISIEELEKELKETPNIGLINCQILPPQGLYNPILGIKIDNKLLFPICYSCAKNKSLVCNHSVQRRALKSVFTTAEIAYSLTLGYKILNIYEFMRFEKTEKIFNSFVQEFFKMKLQAEGIPSGMSRDEYLNFYAENGFQLDGDQCKKNKSIRTISKIILNAAFGRWGLQAQRFKHSQIVTSRQELWGILNDTTRFKVSEIYFGESNCLVYYKRLDDQPKQRSTVNVAIASYISSLARIYLHKEISKFKSTATIYNDTDSIINVSKDKGDYKITCPKLPLLGQFTNEIPNERGIKFVSIGPKCYSLKTIDENGTIKCTTKSKGFTLNRASESELNFESYFNLLINKTQRLPIKTTEFKKSSLGEITIQTYSKFLKYTYDKRKVLNPELNEKGEIIAIKTVPWGYNGEISTT</sequence>
<comment type="caution">
    <text evidence="11">The sequence shown here is derived from an EMBL/GenBank/DDBJ whole genome shotgun (WGS) entry which is preliminary data.</text>
</comment>
<feature type="domain" description="DNA-directed DNA polymerase family B mitochondria/virus" evidence="10">
    <location>
        <begin position="1003"/>
        <end position="1309"/>
    </location>
</feature>
<evidence type="ECO:0000313" key="12">
    <source>
        <dbReference type="Proteomes" id="UP000663838"/>
    </source>
</evidence>